<dbReference type="RefSeq" id="WP_311701194.1">
    <property type="nucleotide sequence ID" value="NZ_JAVREY010000129.1"/>
</dbReference>
<dbReference type="Gene3D" id="1.10.30.50">
    <property type="match status" value="1"/>
</dbReference>
<keyword evidence="2" id="KW-0378">Hydrolase</keyword>
<evidence type="ECO:0000313" key="2">
    <source>
        <dbReference type="EMBL" id="MDT0469776.1"/>
    </source>
</evidence>
<dbReference type="InterPro" id="IPR002711">
    <property type="entry name" value="HNH"/>
</dbReference>
<feature type="domain" description="HNH" evidence="1">
    <location>
        <begin position="2"/>
        <end position="33"/>
    </location>
</feature>
<keyword evidence="2" id="KW-0540">Nuclease</keyword>
<keyword evidence="3" id="KW-1185">Reference proteome</keyword>
<evidence type="ECO:0000259" key="1">
    <source>
        <dbReference type="Pfam" id="PF01844"/>
    </source>
</evidence>
<dbReference type="CDD" id="cd00085">
    <property type="entry name" value="HNHc"/>
    <property type="match status" value="1"/>
</dbReference>
<organism evidence="2 3">
    <name type="scientific">Streptomyces gibsoniae</name>
    <dbReference type="NCBI Taxonomy" id="3075529"/>
    <lineage>
        <taxon>Bacteria</taxon>
        <taxon>Bacillati</taxon>
        <taxon>Actinomycetota</taxon>
        <taxon>Actinomycetes</taxon>
        <taxon>Kitasatosporales</taxon>
        <taxon>Streptomycetaceae</taxon>
        <taxon>Streptomyces</taxon>
    </lineage>
</organism>
<dbReference type="GO" id="GO:0016787">
    <property type="term" value="F:hydrolase activity"/>
    <property type="evidence" value="ECO:0007669"/>
    <property type="project" value="UniProtKB-KW"/>
</dbReference>
<evidence type="ECO:0000313" key="3">
    <source>
        <dbReference type="Proteomes" id="UP001183809"/>
    </source>
</evidence>
<dbReference type="GO" id="GO:0004519">
    <property type="term" value="F:endonuclease activity"/>
    <property type="evidence" value="ECO:0007669"/>
    <property type="project" value="UniProtKB-KW"/>
</dbReference>
<protein>
    <submittedName>
        <fullName evidence="2">HNH endonuclease signature motif containing protein</fullName>
        <ecNumber evidence="2">3.1.-.-</ecNumber>
    </submittedName>
</protein>
<dbReference type="Proteomes" id="UP001183809">
    <property type="component" value="Unassembled WGS sequence"/>
</dbReference>
<gene>
    <name evidence="2" type="ORF">RM764_43775</name>
</gene>
<dbReference type="InterPro" id="IPR003615">
    <property type="entry name" value="HNH_nuc"/>
</dbReference>
<accession>A0ABU2U964</accession>
<keyword evidence="2" id="KW-0255">Endonuclease</keyword>
<dbReference type="EMBL" id="JAVREY010000129">
    <property type="protein sequence ID" value="MDT0469776.1"/>
    <property type="molecule type" value="Genomic_DNA"/>
</dbReference>
<dbReference type="EC" id="3.1.-.-" evidence="2"/>
<proteinExistence type="predicted"/>
<comment type="caution">
    <text evidence="2">The sequence shown here is derived from an EMBL/GenBank/DDBJ whole genome shotgun (WGS) entry which is preliminary data.</text>
</comment>
<reference evidence="3" key="1">
    <citation type="submission" date="2023-07" db="EMBL/GenBank/DDBJ databases">
        <title>30 novel species of actinomycetes from the DSMZ collection.</title>
        <authorList>
            <person name="Nouioui I."/>
        </authorList>
    </citation>
    <scope>NUCLEOTIDE SEQUENCE [LARGE SCALE GENOMIC DNA]</scope>
    <source>
        <strain evidence="3">DSM 41699</strain>
    </source>
</reference>
<dbReference type="Pfam" id="PF01844">
    <property type="entry name" value="HNH"/>
    <property type="match status" value="1"/>
</dbReference>
<name>A0ABU2U964_9ACTN</name>
<sequence>MEIEHIEHWAQVKEHRFENLIALCPTCHARKGNGPGQIDRKSLRQYKANLAVLTSRYSDAERRLIEHYAKQMESRPGVGILVPLPFGMDWQITYLVRDGYLEKQHPLGALA</sequence>